<dbReference type="GO" id="GO:0005525">
    <property type="term" value="F:GTP binding"/>
    <property type="evidence" value="ECO:0007669"/>
    <property type="project" value="InterPro"/>
</dbReference>
<dbReference type="AlphaFoldDB" id="A0A8H3BMU8"/>
<name>A0A8H3BMU8_9AGAM</name>
<evidence type="ECO:0000313" key="4">
    <source>
        <dbReference type="Proteomes" id="UP000663843"/>
    </source>
</evidence>
<feature type="region of interest" description="Disordered" evidence="1">
    <location>
        <begin position="1"/>
        <end position="80"/>
    </location>
</feature>
<dbReference type="Proteomes" id="UP000663843">
    <property type="component" value="Unassembled WGS sequence"/>
</dbReference>
<comment type="caution">
    <text evidence="3">The sequence shown here is derived from an EMBL/GenBank/DDBJ whole genome shotgun (WGS) entry which is preliminary data.</text>
</comment>
<evidence type="ECO:0000259" key="2">
    <source>
        <dbReference type="Pfam" id="PF01926"/>
    </source>
</evidence>
<dbReference type="SUPFAM" id="SSF52540">
    <property type="entry name" value="P-loop containing nucleoside triphosphate hydrolases"/>
    <property type="match status" value="1"/>
</dbReference>
<dbReference type="Gene3D" id="3.40.50.300">
    <property type="entry name" value="P-loop containing nucleotide triphosphate hydrolases"/>
    <property type="match status" value="1"/>
</dbReference>
<evidence type="ECO:0000256" key="1">
    <source>
        <dbReference type="SAM" id="MobiDB-lite"/>
    </source>
</evidence>
<feature type="compositionally biased region" description="Polar residues" evidence="1">
    <location>
        <begin position="51"/>
        <end position="78"/>
    </location>
</feature>
<evidence type="ECO:0000313" key="3">
    <source>
        <dbReference type="EMBL" id="CAE6459412.1"/>
    </source>
</evidence>
<dbReference type="InterPro" id="IPR006073">
    <property type="entry name" value="GTP-bd"/>
</dbReference>
<accession>A0A8H3BMU8</accession>
<dbReference type="InterPro" id="IPR027417">
    <property type="entry name" value="P-loop_NTPase"/>
</dbReference>
<reference evidence="3" key="1">
    <citation type="submission" date="2021-01" db="EMBL/GenBank/DDBJ databases">
        <authorList>
            <person name="Kaushik A."/>
        </authorList>
    </citation>
    <scope>NUCLEOTIDE SEQUENCE</scope>
    <source>
        <strain evidence="3">AG2-2IIIB</strain>
    </source>
</reference>
<feature type="domain" description="G" evidence="2">
    <location>
        <begin position="91"/>
        <end position="148"/>
    </location>
</feature>
<protein>
    <recommendedName>
        <fullName evidence="2">G domain-containing protein</fullName>
    </recommendedName>
</protein>
<dbReference type="EMBL" id="CAJMWT010002965">
    <property type="protein sequence ID" value="CAE6459412.1"/>
    <property type="molecule type" value="Genomic_DNA"/>
</dbReference>
<proteinExistence type="predicted"/>
<organism evidence="3 4">
    <name type="scientific">Rhizoctonia solani</name>
    <dbReference type="NCBI Taxonomy" id="456999"/>
    <lineage>
        <taxon>Eukaryota</taxon>
        <taxon>Fungi</taxon>
        <taxon>Dikarya</taxon>
        <taxon>Basidiomycota</taxon>
        <taxon>Agaricomycotina</taxon>
        <taxon>Agaricomycetes</taxon>
        <taxon>Cantharellales</taxon>
        <taxon>Ceratobasidiaceae</taxon>
        <taxon>Rhizoctonia</taxon>
    </lineage>
</organism>
<dbReference type="Pfam" id="PF01926">
    <property type="entry name" value="MMR_HSR1"/>
    <property type="match status" value="1"/>
</dbReference>
<sequence length="651" mass="71604">MSYDGPRGFRGAHSPRSGHSPRSRGGRGGGGGRGSRPYNSDVRAGRPPSDRNFSNQNSTNVRAATTGPNSVSNHSGLNSAKAKDPITGIPILILGAQGCGKSSLINVFFNKPIQNTSNGYEPGTKDFHPIGIRTANQDFTLIDSPGFDNTLMSDRDIFTKLIQFLCCNKTPTMIAGVIYLHAQGTRLGSGALAKNLHFIKHLLGDSFLERLTILLISQPGEQIDHQKLVGPLLDPKSPFYALHASGAQPDVAILEKKSISNILLSYVGKPSMLMSVQNELCRERVPTEGGIDLYLTRWARARDSGSTTNNRTRIVAGALSGIQTQDFLSPAERKKLESQLQELKKRNEEGSSQSQKDLSQYNAILSQLQIHDNFEQKEVVQSLIDLNRHIDDFALSVSLYLTDTYGAPNIPTTQHAFNLPQLKELFEHEEGKASLVQSSTGEGMPLEDFLDVAIRSTLCEQLYKRIFAPFHPGLETSDPRNGYIVALYGRIRETETPATLGRWRTASFNAISGLTGEQGMSRLKDKVRHGILNEHLMPMLQHLFGPDKKAHLKEAHLKDLSALVEQAWDWCLVLKEKIVLLGDFQLAAYRYGRPFDGTQMTEFEPRQGAPPPDRILSTIGLGLNVGNSQSGGGRVVLCKASVVTEGWFERP</sequence>
<gene>
    <name evidence="3" type="ORF">RDB_LOCUS94799</name>
</gene>
<dbReference type="CDD" id="cd00882">
    <property type="entry name" value="Ras_like_GTPase"/>
    <property type="match status" value="1"/>
</dbReference>